<dbReference type="Gene3D" id="3.90.220.20">
    <property type="entry name" value="DNA methylase specificity domains"/>
    <property type="match status" value="1"/>
</dbReference>
<name>A0A6J4VP05_9DEIN</name>
<dbReference type="SUPFAM" id="SSF116734">
    <property type="entry name" value="DNA methylase specificity domain"/>
    <property type="match status" value="1"/>
</dbReference>
<sequence length="84" mass="9351">MSWPLVTLGKLCDIQIGRTPSRNNPKYWGEGHPWLSIADMNQGRNLSFTKEQITDQAIKECGCKLIPAGTLLLSFKLSITSFAI</sequence>
<evidence type="ECO:0000256" key="3">
    <source>
        <dbReference type="ARBA" id="ARBA00023125"/>
    </source>
</evidence>
<reference evidence="5" key="1">
    <citation type="submission" date="2020-02" db="EMBL/GenBank/DDBJ databases">
        <authorList>
            <person name="Meier V. D."/>
        </authorList>
    </citation>
    <scope>NUCLEOTIDE SEQUENCE</scope>
    <source>
        <strain evidence="5">AVDCRST_MAG86</strain>
    </source>
</reference>
<dbReference type="GO" id="GO:0009307">
    <property type="term" value="P:DNA restriction-modification system"/>
    <property type="evidence" value="ECO:0007669"/>
    <property type="project" value="UniProtKB-KW"/>
</dbReference>
<feature type="domain" description="Type I restriction modification DNA specificity" evidence="4">
    <location>
        <begin position="3"/>
        <end position="83"/>
    </location>
</feature>
<evidence type="ECO:0000313" key="5">
    <source>
        <dbReference type="EMBL" id="CAA9584450.1"/>
    </source>
</evidence>
<dbReference type="EMBL" id="CADCWP010000297">
    <property type="protein sequence ID" value="CAA9584450.1"/>
    <property type="molecule type" value="Genomic_DNA"/>
</dbReference>
<keyword evidence="2" id="KW-0680">Restriction system</keyword>
<evidence type="ECO:0000256" key="1">
    <source>
        <dbReference type="ARBA" id="ARBA00010923"/>
    </source>
</evidence>
<proteinExistence type="inferred from homology"/>
<dbReference type="GO" id="GO:0003677">
    <property type="term" value="F:DNA binding"/>
    <property type="evidence" value="ECO:0007669"/>
    <property type="project" value="UniProtKB-KW"/>
</dbReference>
<evidence type="ECO:0000259" key="4">
    <source>
        <dbReference type="Pfam" id="PF01420"/>
    </source>
</evidence>
<organism evidence="5">
    <name type="scientific">uncultured Truepera sp</name>
    <dbReference type="NCBI Taxonomy" id="543023"/>
    <lineage>
        <taxon>Bacteria</taxon>
        <taxon>Thermotogati</taxon>
        <taxon>Deinococcota</taxon>
        <taxon>Deinococci</taxon>
        <taxon>Trueperales</taxon>
        <taxon>Trueperaceae</taxon>
        <taxon>Truepera</taxon>
        <taxon>environmental samples</taxon>
    </lineage>
</organism>
<evidence type="ECO:0000256" key="2">
    <source>
        <dbReference type="ARBA" id="ARBA00022747"/>
    </source>
</evidence>
<dbReference type="InterPro" id="IPR000055">
    <property type="entry name" value="Restrct_endonuc_typeI_TRD"/>
</dbReference>
<protein>
    <recommendedName>
        <fullName evidence="4">Type I restriction modification DNA specificity domain-containing protein</fullName>
    </recommendedName>
</protein>
<comment type="similarity">
    <text evidence="1">Belongs to the type-I restriction system S methylase family.</text>
</comment>
<dbReference type="InterPro" id="IPR044946">
    <property type="entry name" value="Restrct_endonuc_typeI_TRD_sf"/>
</dbReference>
<dbReference type="Pfam" id="PF01420">
    <property type="entry name" value="Methylase_S"/>
    <property type="match status" value="1"/>
</dbReference>
<accession>A0A6J4VP05</accession>
<keyword evidence="3" id="KW-0238">DNA-binding</keyword>
<dbReference type="AlphaFoldDB" id="A0A6J4VP05"/>
<gene>
    <name evidence="5" type="ORF">AVDCRST_MAG86-3296</name>
</gene>